<dbReference type="InterPro" id="IPR007627">
    <property type="entry name" value="RNA_pol_sigma70_r2"/>
</dbReference>
<dbReference type="GO" id="GO:0006352">
    <property type="term" value="P:DNA-templated transcription initiation"/>
    <property type="evidence" value="ECO:0007669"/>
    <property type="project" value="InterPro"/>
</dbReference>
<evidence type="ECO:0000313" key="7">
    <source>
        <dbReference type="EMBL" id="STX09760.1"/>
    </source>
</evidence>
<dbReference type="Proteomes" id="UP000254330">
    <property type="component" value="Unassembled WGS sequence"/>
</dbReference>
<dbReference type="Gene3D" id="1.10.1740.10">
    <property type="match status" value="1"/>
</dbReference>
<organism evidence="7 9">
    <name type="scientific">Kurthia zopfii</name>
    <dbReference type="NCBI Taxonomy" id="1650"/>
    <lineage>
        <taxon>Bacteria</taxon>
        <taxon>Bacillati</taxon>
        <taxon>Bacillota</taxon>
        <taxon>Bacilli</taxon>
        <taxon>Bacillales</taxon>
        <taxon>Caryophanaceae</taxon>
        <taxon>Kurthia</taxon>
    </lineage>
</organism>
<evidence type="ECO:0000313" key="10">
    <source>
        <dbReference type="Proteomes" id="UP000294641"/>
    </source>
</evidence>
<evidence type="ECO:0000256" key="3">
    <source>
        <dbReference type="ARBA" id="ARBA00023082"/>
    </source>
</evidence>
<dbReference type="InterPro" id="IPR039425">
    <property type="entry name" value="RNA_pol_sigma-70-like"/>
</dbReference>
<reference evidence="7 9" key="1">
    <citation type="submission" date="2018-06" db="EMBL/GenBank/DDBJ databases">
        <authorList>
            <consortium name="Pathogen Informatics"/>
            <person name="Doyle S."/>
        </authorList>
    </citation>
    <scope>NUCLEOTIDE SEQUENCE [LARGE SCALE GENOMIC DNA]</scope>
    <source>
        <strain evidence="7 9">NCTC10597</strain>
    </source>
</reference>
<proteinExistence type="inferred from homology"/>
<evidence type="ECO:0000256" key="4">
    <source>
        <dbReference type="ARBA" id="ARBA00023163"/>
    </source>
</evidence>
<protein>
    <submittedName>
        <fullName evidence="8">RNA polymerase sigma (SigV) subunit</fullName>
    </submittedName>
    <submittedName>
        <fullName evidence="7">RNA polymerase sigma factor sigV</fullName>
    </submittedName>
</protein>
<dbReference type="Pfam" id="PF08281">
    <property type="entry name" value="Sigma70_r4_2"/>
    <property type="match status" value="1"/>
</dbReference>
<dbReference type="EMBL" id="SNZG01000007">
    <property type="protein sequence ID" value="TDR40928.1"/>
    <property type="molecule type" value="Genomic_DNA"/>
</dbReference>
<dbReference type="Pfam" id="PF04542">
    <property type="entry name" value="Sigma70_r2"/>
    <property type="match status" value="1"/>
</dbReference>
<dbReference type="AlphaFoldDB" id="A0A8B4QAL5"/>
<evidence type="ECO:0000259" key="6">
    <source>
        <dbReference type="Pfam" id="PF08281"/>
    </source>
</evidence>
<evidence type="ECO:0000313" key="9">
    <source>
        <dbReference type="Proteomes" id="UP000254330"/>
    </source>
</evidence>
<sequence>MEKYIRKARKGNADAFLKILEHYKEDLYRIAFVYVKNEADALDIMQEVAYRSFKSIHQLNETAYLKTWLTRITINCSVDLLKKSQHLSFFEEIPEAEFEFEADHIMKMTLEDLLKILSVEEKTVILLRYYEQYTFQEIANLLDIPLGTAKTTVYRALKTLRQSMIERGSTDE</sequence>
<comment type="similarity">
    <text evidence="1">Belongs to the sigma-70 factor family. ECF subfamily.</text>
</comment>
<feature type="domain" description="RNA polymerase sigma factor 70 region 4 type 2" evidence="6">
    <location>
        <begin position="109"/>
        <end position="160"/>
    </location>
</feature>
<accession>A0A8B4QAL5</accession>
<feature type="domain" description="RNA polymerase sigma-70 region 2" evidence="5">
    <location>
        <begin position="20"/>
        <end position="85"/>
    </location>
</feature>
<dbReference type="InterPro" id="IPR036388">
    <property type="entry name" value="WH-like_DNA-bd_sf"/>
</dbReference>
<dbReference type="Gene3D" id="1.10.10.10">
    <property type="entry name" value="Winged helix-like DNA-binding domain superfamily/Winged helix DNA-binding domain"/>
    <property type="match status" value="1"/>
</dbReference>
<comment type="caution">
    <text evidence="7">The sequence shown here is derived from an EMBL/GenBank/DDBJ whole genome shotgun (WGS) entry which is preliminary data.</text>
</comment>
<dbReference type="GO" id="GO:0003677">
    <property type="term" value="F:DNA binding"/>
    <property type="evidence" value="ECO:0007669"/>
    <property type="project" value="InterPro"/>
</dbReference>
<dbReference type="NCBIfam" id="TIGR02937">
    <property type="entry name" value="sigma70-ECF"/>
    <property type="match status" value="1"/>
</dbReference>
<keyword evidence="10" id="KW-1185">Reference proteome</keyword>
<dbReference type="Proteomes" id="UP000294641">
    <property type="component" value="Unassembled WGS sequence"/>
</dbReference>
<evidence type="ECO:0000256" key="1">
    <source>
        <dbReference type="ARBA" id="ARBA00010641"/>
    </source>
</evidence>
<gene>
    <name evidence="7" type="primary">sigV_3</name>
    <name evidence="8" type="ORF">DFR61_10743</name>
    <name evidence="7" type="ORF">NCTC10597_01456</name>
</gene>
<name>A0A8B4QAL5_9BACL</name>
<dbReference type="SUPFAM" id="SSF88946">
    <property type="entry name" value="Sigma2 domain of RNA polymerase sigma factors"/>
    <property type="match status" value="1"/>
</dbReference>
<dbReference type="PANTHER" id="PTHR43133">
    <property type="entry name" value="RNA POLYMERASE ECF-TYPE SIGMA FACTO"/>
    <property type="match status" value="1"/>
</dbReference>
<dbReference type="InterPro" id="IPR013325">
    <property type="entry name" value="RNA_pol_sigma_r2"/>
</dbReference>
<dbReference type="InterPro" id="IPR013324">
    <property type="entry name" value="RNA_pol_sigma_r3/r4-like"/>
</dbReference>
<dbReference type="EMBL" id="UGNP01000001">
    <property type="protein sequence ID" value="STX09760.1"/>
    <property type="molecule type" value="Genomic_DNA"/>
</dbReference>
<evidence type="ECO:0000259" key="5">
    <source>
        <dbReference type="Pfam" id="PF04542"/>
    </source>
</evidence>
<evidence type="ECO:0000256" key="2">
    <source>
        <dbReference type="ARBA" id="ARBA00023015"/>
    </source>
</evidence>
<reference evidence="8 10" key="2">
    <citation type="submission" date="2019-03" db="EMBL/GenBank/DDBJ databases">
        <title>Genomic Encyclopedia of Type Strains, Phase IV (KMG-IV): sequencing the most valuable type-strain genomes for metagenomic binning, comparative biology and taxonomic classification.</title>
        <authorList>
            <person name="Goeker M."/>
        </authorList>
    </citation>
    <scope>NUCLEOTIDE SEQUENCE [LARGE SCALE GENOMIC DNA]</scope>
    <source>
        <strain evidence="8 10">DSM 20580</strain>
    </source>
</reference>
<dbReference type="CDD" id="cd06171">
    <property type="entry name" value="Sigma70_r4"/>
    <property type="match status" value="1"/>
</dbReference>
<keyword evidence="3" id="KW-0731">Sigma factor</keyword>
<dbReference type="InterPro" id="IPR013249">
    <property type="entry name" value="RNA_pol_sigma70_r4_t2"/>
</dbReference>
<keyword evidence="2" id="KW-0805">Transcription regulation</keyword>
<dbReference type="GO" id="GO:0016987">
    <property type="term" value="F:sigma factor activity"/>
    <property type="evidence" value="ECO:0007669"/>
    <property type="project" value="UniProtKB-KW"/>
</dbReference>
<dbReference type="PANTHER" id="PTHR43133:SF60">
    <property type="entry name" value="RNA POLYMERASE SIGMA FACTOR SIGV"/>
    <property type="match status" value="1"/>
</dbReference>
<dbReference type="SUPFAM" id="SSF88659">
    <property type="entry name" value="Sigma3 and sigma4 domains of RNA polymerase sigma factors"/>
    <property type="match status" value="1"/>
</dbReference>
<evidence type="ECO:0000313" key="8">
    <source>
        <dbReference type="EMBL" id="TDR40928.1"/>
    </source>
</evidence>
<dbReference type="RefSeq" id="WP_109349112.1">
    <property type="nucleotide sequence ID" value="NZ_BJUE01000008.1"/>
</dbReference>
<keyword evidence="4" id="KW-0804">Transcription</keyword>
<dbReference type="OrthoDB" id="9782703at2"/>
<dbReference type="InterPro" id="IPR014284">
    <property type="entry name" value="RNA_pol_sigma-70_dom"/>
</dbReference>